<protein>
    <recommendedName>
        <fullName evidence="1">Glycosyl hydrolase family 32 C-terminal domain-containing protein</fullName>
    </recommendedName>
</protein>
<evidence type="ECO:0000313" key="2">
    <source>
        <dbReference type="EMBL" id="MBF0888009.1"/>
    </source>
</evidence>
<proteinExistence type="predicted"/>
<dbReference type="Proteomes" id="UP000662701">
    <property type="component" value="Unassembled WGS sequence"/>
</dbReference>
<feature type="domain" description="Glycosyl hydrolase family 32 C-terminal" evidence="1">
    <location>
        <begin position="88"/>
        <end position="200"/>
    </location>
</feature>
<evidence type="ECO:0000259" key="1">
    <source>
        <dbReference type="Pfam" id="PF08244"/>
    </source>
</evidence>
<dbReference type="InterPro" id="IPR013320">
    <property type="entry name" value="ConA-like_dom_sf"/>
</dbReference>
<evidence type="ECO:0000313" key="3">
    <source>
        <dbReference type="Proteomes" id="UP000662701"/>
    </source>
</evidence>
<dbReference type="SUPFAM" id="SSF49899">
    <property type="entry name" value="Concanavalin A-like lectins/glucanases"/>
    <property type="match status" value="1"/>
</dbReference>
<name>A0ABR9YUL8_9PROT</name>
<dbReference type="PANTHER" id="PTHR42800">
    <property type="entry name" value="EXOINULINASE INUD (AFU_ORTHOLOGUE AFUA_5G00480)"/>
    <property type="match status" value="1"/>
</dbReference>
<reference evidence="3" key="1">
    <citation type="submission" date="2020-04" db="EMBL/GenBank/DDBJ databases">
        <title>Description of novel Gluconacetobacter.</title>
        <authorList>
            <person name="Sombolestani A."/>
        </authorList>
    </citation>
    <scope>NUCLEOTIDE SEQUENCE [LARGE SCALE GENOMIC DNA]</scope>
    <source>
        <strain evidence="3">LMG 1745</strain>
    </source>
</reference>
<keyword evidence="3" id="KW-1185">Reference proteome</keyword>
<dbReference type="Gene3D" id="2.60.120.560">
    <property type="entry name" value="Exo-inulinase, domain 1"/>
    <property type="match status" value="1"/>
</dbReference>
<accession>A0ABR9YUL8</accession>
<dbReference type="InterPro" id="IPR013189">
    <property type="entry name" value="Glyco_hydro_32_C"/>
</dbReference>
<dbReference type="EMBL" id="JABCQH010000003">
    <property type="protein sequence ID" value="MBF0888009.1"/>
    <property type="molecule type" value="Genomic_DNA"/>
</dbReference>
<reference evidence="2 3" key="2">
    <citation type="submission" date="2020-11" db="EMBL/GenBank/DDBJ databases">
        <title>Description of novel Gluconobacter species.</title>
        <authorList>
            <person name="Cleenwerck I."/>
            <person name="Cnockaert M."/>
            <person name="Borremans W."/>
            <person name="Wieme A.D."/>
            <person name="De Vuyst L."/>
            <person name="Vandamme P."/>
        </authorList>
    </citation>
    <scope>NUCLEOTIDE SEQUENCE [LARGE SCALE GENOMIC DNA]</scope>
    <source>
        <strain evidence="2 3">LMG 1745</strain>
    </source>
</reference>
<dbReference type="PANTHER" id="PTHR42800:SF1">
    <property type="entry name" value="EXOINULINASE INUD (AFU_ORTHOLOGUE AFUA_5G00480)"/>
    <property type="match status" value="1"/>
</dbReference>
<gene>
    <name evidence="2" type="ORF">HKD19_05535</name>
</gene>
<comment type="caution">
    <text evidence="2">The sequence shown here is derived from an EMBL/GenBank/DDBJ whole genome shotgun (WGS) entry which is preliminary data.</text>
</comment>
<dbReference type="Pfam" id="PF08244">
    <property type="entry name" value="Glyco_hydro_32C"/>
    <property type="match status" value="1"/>
</dbReference>
<sequence length="205" mass="22334">MGNWNYANQTPTAPWRGLMTLPAHLCLVRQDDGTLLLKQKPVSLGAPVEVFVASDIRPEAEVAWKLPDSVADCTDFADAVLELQLIIGPDGDVAVLTVAATEDGMFGTEILYDPTRRELVVDRSRSGVLVPDTTFTTRHVAPLSPQDGVVRLRVIVDRSSVEIFAADGLVRMTEVVFPPPHATTVTLGSYAGSACFRSVKARWFR</sequence>
<organism evidence="2 3">
    <name type="scientific">Gluconobacter cadivus</name>
    <dbReference type="NCBI Taxonomy" id="2728101"/>
    <lineage>
        <taxon>Bacteria</taxon>
        <taxon>Pseudomonadati</taxon>
        <taxon>Pseudomonadota</taxon>
        <taxon>Alphaproteobacteria</taxon>
        <taxon>Acetobacterales</taxon>
        <taxon>Acetobacteraceae</taxon>
        <taxon>Gluconobacter</taxon>
    </lineage>
</organism>